<dbReference type="VEuPathDB" id="FungiDB:PV09_03062"/>
<protein>
    <submittedName>
        <fullName evidence="2">Uncharacterized protein</fullName>
    </submittedName>
</protein>
<evidence type="ECO:0000313" key="2">
    <source>
        <dbReference type="EMBL" id="KIW05859.1"/>
    </source>
</evidence>
<keyword evidence="1" id="KW-1133">Transmembrane helix</keyword>
<dbReference type="HOGENOM" id="CLU_015092_4_1_1"/>
<dbReference type="OrthoDB" id="5242705at2759"/>
<evidence type="ECO:0000313" key="3">
    <source>
        <dbReference type="Proteomes" id="UP000053259"/>
    </source>
</evidence>
<organism evidence="2 3">
    <name type="scientific">Verruconis gallopava</name>
    <dbReference type="NCBI Taxonomy" id="253628"/>
    <lineage>
        <taxon>Eukaryota</taxon>
        <taxon>Fungi</taxon>
        <taxon>Dikarya</taxon>
        <taxon>Ascomycota</taxon>
        <taxon>Pezizomycotina</taxon>
        <taxon>Dothideomycetes</taxon>
        <taxon>Pleosporomycetidae</taxon>
        <taxon>Venturiales</taxon>
        <taxon>Sympoventuriaceae</taxon>
        <taxon>Verruconis</taxon>
    </lineage>
</organism>
<dbReference type="Pfam" id="PF11374">
    <property type="entry name" value="DUF3176"/>
    <property type="match status" value="1"/>
</dbReference>
<dbReference type="RefSeq" id="XP_016215728.1">
    <property type="nucleotide sequence ID" value="XM_016356205.1"/>
</dbReference>
<dbReference type="STRING" id="253628.A0A0D2B3M0"/>
<dbReference type="EMBL" id="KN847536">
    <property type="protein sequence ID" value="KIW05859.1"/>
    <property type="molecule type" value="Genomic_DNA"/>
</dbReference>
<dbReference type="InterPro" id="IPR021514">
    <property type="entry name" value="DUF3176"/>
</dbReference>
<dbReference type="GeneID" id="27311035"/>
<reference evidence="2 3" key="1">
    <citation type="submission" date="2015-01" db="EMBL/GenBank/DDBJ databases">
        <title>The Genome Sequence of Ochroconis gallopava CBS43764.</title>
        <authorList>
            <consortium name="The Broad Institute Genomics Platform"/>
            <person name="Cuomo C."/>
            <person name="de Hoog S."/>
            <person name="Gorbushina A."/>
            <person name="Stielow B."/>
            <person name="Teixiera M."/>
            <person name="Abouelleil A."/>
            <person name="Chapman S.B."/>
            <person name="Priest M."/>
            <person name="Young S.K."/>
            <person name="Wortman J."/>
            <person name="Nusbaum C."/>
            <person name="Birren B."/>
        </authorList>
    </citation>
    <scope>NUCLEOTIDE SEQUENCE [LARGE SCALE GENOMIC DNA]</scope>
    <source>
        <strain evidence="2 3">CBS 43764</strain>
    </source>
</reference>
<dbReference type="AlphaFoldDB" id="A0A0D2B3M0"/>
<accession>A0A0D2B3M0</accession>
<gene>
    <name evidence="2" type="ORF">PV09_03062</name>
</gene>
<dbReference type="PANTHER" id="PTHR35394">
    <property type="entry name" value="DUF3176 DOMAIN-CONTAINING PROTEIN"/>
    <property type="match status" value="1"/>
</dbReference>
<dbReference type="Proteomes" id="UP000053259">
    <property type="component" value="Unassembled WGS sequence"/>
</dbReference>
<keyword evidence="1" id="KW-0472">Membrane</keyword>
<keyword evidence="1" id="KW-0812">Transmembrane</keyword>
<proteinExistence type="predicted"/>
<feature type="transmembrane region" description="Helical" evidence="1">
    <location>
        <begin position="589"/>
        <end position="611"/>
    </location>
</feature>
<feature type="transmembrane region" description="Helical" evidence="1">
    <location>
        <begin position="92"/>
        <end position="117"/>
    </location>
</feature>
<keyword evidence="3" id="KW-1185">Reference proteome</keyword>
<dbReference type="PANTHER" id="PTHR35394:SF5">
    <property type="entry name" value="DUF3176 DOMAIN-CONTAINING PROTEIN"/>
    <property type="match status" value="1"/>
</dbReference>
<name>A0A0D2B3M0_9PEZI</name>
<evidence type="ECO:0000256" key="1">
    <source>
        <dbReference type="SAM" id="Phobius"/>
    </source>
</evidence>
<sequence length="681" mass="77081">MRKTSDTEFYSLSLSSIAPPPYSPRPQLDEVARNNLINLSDSYEKKSQKEPKPLIKRLKTNFISATSTTFSRESHSFRSYFRRAHRYLTRLVVNWWLLELISWGISALSIAAISFLLGYYDGRAVPDQWPLGITLNTYISVLSGISKYALALPIDEAIGQLKWHWFARRPRPLLDFERFDDATRGPYGAFALFLHTKGRSLASLGAIITVLSLAADPFFQQLISLPKRPSAYGHSTVPIMVDFKLMDASFQNGTDSTEFGGPDRLLQDVALSFMFDNGTERPLSAFCPTEECTWRPFDTLAVCSACANVSSMLTFACIEETGEWRSNDTTITIDQTNVTKTTSCGYFLNATTANPILMSGYALDESSVDGIGEILLMRNLNLHDVNIDTTYWGGSINFATHGFPIVDYIQVTGENAESVLRNQTPVARECAVHWCTKHIIGSYKNGNYSEEVLSESYDSSVPFDPLYWGSNMDFYYFKNITIQPEDSSTTFKVPNYTALTTIFLFQEYMPAYLTAENTTSTPFLRINNWVGEQPEFHKYNFNPFAPPNDGAEYLKRLTDTMTNVIRTYPESSETFAGSGSVETYIHVRWGFIAFPMVLINLTLVFLVAVIMEHRRHKEVGIWKTSIIAAMTSGLDERARDSFKSTKDLYDVFERSVRVKVGLYSDRSSRRYLQVVRETENG</sequence>
<dbReference type="InParanoid" id="A0A0D2B3M0"/>